<keyword evidence="3" id="KW-1185">Reference proteome</keyword>
<dbReference type="AlphaFoldDB" id="A0A835K3X8"/>
<sequence length="104" mass="11429">MAIKAEAQLGRTRTTASPVKYYEHPNGGASKGKLSMNPPPPSYSTKNTGHNRLLETTTGATVTEAPRNPYSRPSLDKCYWRGQPGHRSNQYLKRGTINLIGAEE</sequence>
<gene>
    <name evidence="2" type="ORF">SADUNF_Sadunf06G0095100</name>
</gene>
<feature type="compositionally biased region" description="Polar residues" evidence="1">
    <location>
        <begin position="43"/>
        <end position="61"/>
    </location>
</feature>
<evidence type="ECO:0000313" key="3">
    <source>
        <dbReference type="Proteomes" id="UP000657918"/>
    </source>
</evidence>
<comment type="caution">
    <text evidence="2">The sequence shown here is derived from an EMBL/GenBank/DDBJ whole genome shotgun (WGS) entry which is preliminary data.</text>
</comment>
<organism evidence="2 3">
    <name type="scientific">Salix dunnii</name>
    <dbReference type="NCBI Taxonomy" id="1413687"/>
    <lineage>
        <taxon>Eukaryota</taxon>
        <taxon>Viridiplantae</taxon>
        <taxon>Streptophyta</taxon>
        <taxon>Embryophyta</taxon>
        <taxon>Tracheophyta</taxon>
        <taxon>Spermatophyta</taxon>
        <taxon>Magnoliopsida</taxon>
        <taxon>eudicotyledons</taxon>
        <taxon>Gunneridae</taxon>
        <taxon>Pentapetalae</taxon>
        <taxon>rosids</taxon>
        <taxon>fabids</taxon>
        <taxon>Malpighiales</taxon>
        <taxon>Salicaceae</taxon>
        <taxon>Saliceae</taxon>
        <taxon>Salix</taxon>
    </lineage>
</organism>
<reference evidence="2 3" key="1">
    <citation type="submission" date="2020-10" db="EMBL/GenBank/DDBJ databases">
        <title>Plant Genome Project.</title>
        <authorList>
            <person name="Zhang R.-G."/>
        </authorList>
    </citation>
    <scope>NUCLEOTIDE SEQUENCE [LARGE SCALE GENOMIC DNA]</scope>
    <source>
        <strain evidence="2">FAFU-HL-1</strain>
        <tissue evidence="2">Leaf</tissue>
    </source>
</reference>
<protein>
    <submittedName>
        <fullName evidence="2">Uncharacterized protein</fullName>
    </submittedName>
</protein>
<dbReference type="Proteomes" id="UP000657918">
    <property type="component" value="Unassembled WGS sequence"/>
</dbReference>
<evidence type="ECO:0000256" key="1">
    <source>
        <dbReference type="SAM" id="MobiDB-lite"/>
    </source>
</evidence>
<feature type="region of interest" description="Disordered" evidence="1">
    <location>
        <begin position="1"/>
        <end position="86"/>
    </location>
</feature>
<proteinExistence type="predicted"/>
<accession>A0A835K3X8</accession>
<dbReference type="EMBL" id="JADGMS010000006">
    <property type="protein sequence ID" value="KAF9680187.1"/>
    <property type="molecule type" value="Genomic_DNA"/>
</dbReference>
<dbReference type="OrthoDB" id="1712633at2759"/>
<evidence type="ECO:0000313" key="2">
    <source>
        <dbReference type="EMBL" id="KAF9680187.1"/>
    </source>
</evidence>
<name>A0A835K3X8_9ROSI</name>